<dbReference type="Proteomes" id="UP001058974">
    <property type="component" value="Chromosome 5"/>
</dbReference>
<gene>
    <name evidence="2" type="ORF">KIW84_057867</name>
</gene>
<dbReference type="AlphaFoldDB" id="A0A9D5AN82"/>
<feature type="region of interest" description="Disordered" evidence="1">
    <location>
        <begin position="1"/>
        <end position="36"/>
    </location>
</feature>
<organism evidence="2 3">
    <name type="scientific">Pisum sativum</name>
    <name type="common">Garden pea</name>
    <name type="synonym">Lathyrus oleraceus</name>
    <dbReference type="NCBI Taxonomy" id="3888"/>
    <lineage>
        <taxon>Eukaryota</taxon>
        <taxon>Viridiplantae</taxon>
        <taxon>Streptophyta</taxon>
        <taxon>Embryophyta</taxon>
        <taxon>Tracheophyta</taxon>
        <taxon>Spermatophyta</taxon>
        <taxon>Magnoliopsida</taxon>
        <taxon>eudicotyledons</taxon>
        <taxon>Gunneridae</taxon>
        <taxon>Pentapetalae</taxon>
        <taxon>rosids</taxon>
        <taxon>fabids</taxon>
        <taxon>Fabales</taxon>
        <taxon>Fabaceae</taxon>
        <taxon>Papilionoideae</taxon>
        <taxon>50 kb inversion clade</taxon>
        <taxon>NPAAA clade</taxon>
        <taxon>Hologalegina</taxon>
        <taxon>IRL clade</taxon>
        <taxon>Fabeae</taxon>
        <taxon>Lathyrus</taxon>
    </lineage>
</organism>
<comment type="caution">
    <text evidence="2">The sequence shown here is derived from an EMBL/GenBank/DDBJ whole genome shotgun (WGS) entry which is preliminary data.</text>
</comment>
<evidence type="ECO:0000313" key="3">
    <source>
        <dbReference type="Proteomes" id="UP001058974"/>
    </source>
</evidence>
<dbReference type="InterPro" id="IPR045026">
    <property type="entry name" value="LIMYB"/>
</dbReference>
<protein>
    <submittedName>
        <fullName evidence="2">Uncharacterized protein</fullName>
    </submittedName>
</protein>
<sequence length="331" mass="37821">MKNNSYRPHFAAPDSSSTRPASSSAAPAFSSTAPTSIGASSIDAQMTTNVDISDSKLWPDFVPKAFFDIMVDEVTKGNMSNDLGGTQKQTQLLQVKRSEEIILSLDDDLHEVEHITRSGKRQVQIRSKKESTSHMMGETLSAWAKSSLAKAERYMDRSVEATSRITSDNSLTKCVTVLDEMEDIPHDAYGKALEKFMNPDWKEVFITMSVKRKRGWDGKDVHMIQRFFWTQLQIKMLNFLGHLELMSPYKPYRQRLIVIVCCATHNYIHKWNLPDELFRIWEEMDPIELEGIQEGHIIEGISSNVDNLTRLSNEGAPEMTMKRNHIRDEIY</sequence>
<keyword evidence="3" id="KW-1185">Reference proteome</keyword>
<dbReference type="PANTHER" id="PTHR47584">
    <property type="match status" value="1"/>
</dbReference>
<evidence type="ECO:0000256" key="1">
    <source>
        <dbReference type="SAM" id="MobiDB-lite"/>
    </source>
</evidence>
<dbReference type="PANTHER" id="PTHR47584:SF14">
    <property type="entry name" value="L10-INTERACTING MYB DOMAIN-CONTAINING PROTEIN-LIKE"/>
    <property type="match status" value="1"/>
</dbReference>
<proteinExistence type="predicted"/>
<reference evidence="2 3" key="1">
    <citation type="journal article" date="2022" name="Nat. Genet.">
        <title>Improved pea reference genome and pan-genome highlight genomic features and evolutionary characteristics.</title>
        <authorList>
            <person name="Yang T."/>
            <person name="Liu R."/>
            <person name="Luo Y."/>
            <person name="Hu S."/>
            <person name="Wang D."/>
            <person name="Wang C."/>
            <person name="Pandey M.K."/>
            <person name="Ge S."/>
            <person name="Xu Q."/>
            <person name="Li N."/>
            <person name="Li G."/>
            <person name="Huang Y."/>
            <person name="Saxena R.K."/>
            <person name="Ji Y."/>
            <person name="Li M."/>
            <person name="Yan X."/>
            <person name="He Y."/>
            <person name="Liu Y."/>
            <person name="Wang X."/>
            <person name="Xiang C."/>
            <person name="Varshney R.K."/>
            <person name="Ding H."/>
            <person name="Gao S."/>
            <person name="Zong X."/>
        </authorList>
    </citation>
    <scope>NUCLEOTIDE SEQUENCE [LARGE SCALE GENOMIC DNA]</scope>
    <source>
        <strain evidence="2 3">cv. Zhongwan 6</strain>
    </source>
</reference>
<evidence type="ECO:0000313" key="2">
    <source>
        <dbReference type="EMBL" id="KAI5413451.1"/>
    </source>
</evidence>
<feature type="compositionally biased region" description="Low complexity" evidence="1">
    <location>
        <begin position="11"/>
        <end position="36"/>
    </location>
</feature>
<name>A0A9D5AN82_PEA</name>
<accession>A0A9D5AN82</accession>
<dbReference type="EMBL" id="JAMSHJ010000005">
    <property type="protein sequence ID" value="KAI5413451.1"/>
    <property type="molecule type" value="Genomic_DNA"/>
</dbReference>
<dbReference type="Gramene" id="Psat05G0786700-T1">
    <property type="protein sequence ID" value="KAI5413451.1"/>
    <property type="gene ID" value="KIW84_057867"/>
</dbReference>